<protein>
    <submittedName>
        <fullName evidence="1">Uncharacterized protein</fullName>
    </submittedName>
</protein>
<accession>A0AAD5QFH1</accession>
<dbReference type="Gene3D" id="3.40.50.1820">
    <property type="entry name" value="alpha/beta hydrolase"/>
    <property type="match status" value="1"/>
</dbReference>
<dbReference type="AlphaFoldDB" id="A0AAD5QFH1"/>
<dbReference type="InterPro" id="IPR029058">
    <property type="entry name" value="AB_hydrolase_fold"/>
</dbReference>
<evidence type="ECO:0000313" key="2">
    <source>
        <dbReference type="Proteomes" id="UP001196413"/>
    </source>
</evidence>
<dbReference type="SUPFAM" id="SSF53474">
    <property type="entry name" value="alpha/beta-Hydrolases"/>
    <property type="match status" value="1"/>
</dbReference>
<comment type="caution">
    <text evidence="1">The sequence shown here is derived from an EMBL/GenBank/DDBJ whole genome shotgun (WGS) entry which is preliminary data.</text>
</comment>
<dbReference type="EMBL" id="JAHQIW010000053">
    <property type="protein sequence ID" value="KAJ1345715.1"/>
    <property type="molecule type" value="Genomic_DNA"/>
</dbReference>
<dbReference type="PANTHER" id="PTHR44590">
    <property type="entry name" value="CARBOXYLIC ESTER HYDROLASE-RELATED"/>
    <property type="match status" value="1"/>
</dbReference>
<gene>
    <name evidence="1" type="ORF">KIN20_000309</name>
</gene>
<name>A0AAD5QFH1_PARTN</name>
<dbReference type="PANTHER" id="PTHR44590:SF4">
    <property type="entry name" value="CARBOXYLIC ESTER HYDROLASE"/>
    <property type="match status" value="1"/>
</dbReference>
<keyword evidence="2" id="KW-1185">Reference proteome</keyword>
<dbReference type="Proteomes" id="UP001196413">
    <property type="component" value="Unassembled WGS sequence"/>
</dbReference>
<evidence type="ECO:0000313" key="1">
    <source>
        <dbReference type="EMBL" id="KAJ1345715.1"/>
    </source>
</evidence>
<proteinExistence type="predicted"/>
<organism evidence="1 2">
    <name type="scientific">Parelaphostrongylus tenuis</name>
    <name type="common">Meningeal worm</name>
    <dbReference type="NCBI Taxonomy" id="148309"/>
    <lineage>
        <taxon>Eukaryota</taxon>
        <taxon>Metazoa</taxon>
        <taxon>Ecdysozoa</taxon>
        <taxon>Nematoda</taxon>
        <taxon>Chromadorea</taxon>
        <taxon>Rhabditida</taxon>
        <taxon>Rhabditina</taxon>
        <taxon>Rhabditomorpha</taxon>
        <taxon>Strongyloidea</taxon>
        <taxon>Metastrongylidae</taxon>
        <taxon>Parelaphostrongylus</taxon>
    </lineage>
</organism>
<sequence length="145" mass="16742">MEKSSQNIFLSSEQKHLQWNPLAVVGQEESLLFIALGAIRGTEDDMDKVIHELARKTPLKVAEVAQIVNRLYGNISELRKDKKAMQKAYTTCTSDIFANYGCYRYMMDSRRHDKPTYGYYFGYTSRNMWGWLSNESSLPSRNALI</sequence>
<reference evidence="1" key="1">
    <citation type="submission" date="2021-06" db="EMBL/GenBank/DDBJ databases">
        <title>Parelaphostrongylus tenuis whole genome reference sequence.</title>
        <authorList>
            <person name="Garwood T.J."/>
            <person name="Larsen P.A."/>
            <person name="Fountain-Jones N.M."/>
            <person name="Garbe J.R."/>
            <person name="Macchietto M.G."/>
            <person name="Kania S.A."/>
            <person name="Gerhold R.W."/>
            <person name="Richards J.E."/>
            <person name="Wolf T.M."/>
        </authorList>
    </citation>
    <scope>NUCLEOTIDE SEQUENCE</scope>
    <source>
        <strain evidence="1">MNPRO001-30</strain>
        <tissue evidence="1">Meninges</tissue>
    </source>
</reference>